<reference evidence="2" key="4">
    <citation type="submission" date="2025-09" db="UniProtKB">
        <authorList>
            <consortium name="Ensembl"/>
        </authorList>
    </citation>
    <scope>IDENTIFICATION</scope>
    <source>
        <strain evidence="2">JP 163 A</strain>
    </source>
</reference>
<protein>
    <submittedName>
        <fullName evidence="2">Uncharacterized protein</fullName>
    </submittedName>
</protein>
<dbReference type="Ensembl" id="ENSXMAT00000026947.1">
    <property type="protein sequence ID" value="ENSXMAP00000036899.1"/>
    <property type="gene ID" value="ENSXMAG00000025302.1"/>
</dbReference>
<keyword evidence="3" id="KW-1185">Reference proteome</keyword>
<evidence type="ECO:0000313" key="3">
    <source>
        <dbReference type="Proteomes" id="UP000002852"/>
    </source>
</evidence>
<reference evidence="3" key="2">
    <citation type="journal article" date="2013" name="Nat. Genet.">
        <title>The genome of the platyfish, Xiphophorus maculatus, provides insights into evolutionary adaptation and several complex traits.</title>
        <authorList>
            <person name="Schartl M."/>
            <person name="Walter R.B."/>
            <person name="Shen Y."/>
            <person name="Garcia T."/>
            <person name="Catchen J."/>
            <person name="Amores A."/>
            <person name="Braasch I."/>
            <person name="Chalopin D."/>
            <person name="Volff J.N."/>
            <person name="Lesch K.P."/>
            <person name="Bisazza A."/>
            <person name="Minx P."/>
            <person name="Hillier L."/>
            <person name="Wilson R.K."/>
            <person name="Fuerstenberg S."/>
            <person name="Boore J."/>
            <person name="Searle S."/>
            <person name="Postlethwait J.H."/>
            <person name="Warren W.C."/>
        </authorList>
    </citation>
    <scope>NUCLEOTIDE SEQUENCE [LARGE SCALE GENOMIC DNA]</scope>
    <source>
        <strain evidence="3">JP 163 A</strain>
    </source>
</reference>
<name>A0A3B5R0M8_XIPMA</name>
<dbReference type="PANTHER" id="PTHR45845:SF3">
    <property type="entry name" value="PURATROPHIN-1-LIKE, ISOFORM A"/>
    <property type="match status" value="1"/>
</dbReference>
<feature type="region of interest" description="Disordered" evidence="1">
    <location>
        <begin position="43"/>
        <end position="66"/>
    </location>
</feature>
<dbReference type="GeneTree" id="ENSGT00940000158845"/>
<organism evidence="2 3">
    <name type="scientific">Xiphophorus maculatus</name>
    <name type="common">Southern platyfish</name>
    <name type="synonym">Platypoecilus maculatus</name>
    <dbReference type="NCBI Taxonomy" id="8083"/>
    <lineage>
        <taxon>Eukaryota</taxon>
        <taxon>Metazoa</taxon>
        <taxon>Chordata</taxon>
        <taxon>Craniata</taxon>
        <taxon>Vertebrata</taxon>
        <taxon>Euteleostomi</taxon>
        <taxon>Actinopterygii</taxon>
        <taxon>Neopterygii</taxon>
        <taxon>Teleostei</taxon>
        <taxon>Neoteleostei</taxon>
        <taxon>Acanthomorphata</taxon>
        <taxon>Ovalentaria</taxon>
        <taxon>Atherinomorphae</taxon>
        <taxon>Cyprinodontiformes</taxon>
        <taxon>Poeciliidae</taxon>
        <taxon>Poeciliinae</taxon>
        <taxon>Xiphophorus</taxon>
    </lineage>
</organism>
<proteinExistence type="predicted"/>
<dbReference type="Proteomes" id="UP000002852">
    <property type="component" value="Unassembled WGS sequence"/>
</dbReference>
<evidence type="ECO:0000313" key="2">
    <source>
        <dbReference type="Ensembl" id="ENSXMAP00000036899.1"/>
    </source>
</evidence>
<dbReference type="InterPro" id="IPR052231">
    <property type="entry name" value="Rho_GEF_signaling-related"/>
</dbReference>
<accession>A0A3B5R0M8</accession>
<dbReference type="AlphaFoldDB" id="A0A3B5R0M8"/>
<sequence>EGASSSSPLSGRTRGHGTEFLSCRLMLGHVDLLLHALQEPVLHQDESRPGGHPSKPAEPEPDPLKASGLLEHWSPSLFEPSGSGPFCLPHMLERKISLAYCSVCLRVDVPAASPSGTRDRAGRVLLTISTCSPVWTDPDCESAKLLHLMRYYTSTLRYAQAMGLTVLVDARRAAPASAVFSALQTLQVRLDHREEGHMTREVSFLLQVEVLNSLTSLQRHVDLQQLPVELGGSFSFSQSNWISFRLVSNPPPHTHTPMFAQLSLRGLSIDFHSFLQPKPLS</sequence>
<evidence type="ECO:0000256" key="1">
    <source>
        <dbReference type="SAM" id="MobiDB-lite"/>
    </source>
</evidence>
<reference evidence="2" key="3">
    <citation type="submission" date="2025-08" db="UniProtKB">
        <authorList>
            <consortium name="Ensembl"/>
        </authorList>
    </citation>
    <scope>IDENTIFICATION</scope>
    <source>
        <strain evidence="2">JP 163 A</strain>
    </source>
</reference>
<reference evidence="3" key="1">
    <citation type="submission" date="2012-01" db="EMBL/GenBank/DDBJ databases">
        <authorList>
            <person name="Walter R."/>
            <person name="Schartl M."/>
            <person name="Warren W."/>
        </authorList>
    </citation>
    <scope>NUCLEOTIDE SEQUENCE [LARGE SCALE GENOMIC DNA]</scope>
    <source>
        <strain evidence="3">JP 163 A</strain>
    </source>
</reference>
<dbReference type="InParanoid" id="A0A3B5R0M8"/>
<dbReference type="PANTHER" id="PTHR45845">
    <property type="entry name" value="RHO GUANINE NUCLEOTIDE EXCHANGE FACTOR-RELATED"/>
    <property type="match status" value="1"/>
</dbReference>